<dbReference type="Gene3D" id="1.20.5.110">
    <property type="match status" value="1"/>
</dbReference>
<dbReference type="SUPFAM" id="SSF58038">
    <property type="entry name" value="SNARE fusion complex"/>
    <property type="match status" value="1"/>
</dbReference>
<dbReference type="InterPro" id="IPR039899">
    <property type="entry name" value="BET1_SNARE"/>
</dbReference>
<organism evidence="11">
    <name type="scientific">Trypanosoma congolense (strain IL3000)</name>
    <dbReference type="NCBI Taxonomy" id="1068625"/>
    <lineage>
        <taxon>Eukaryota</taxon>
        <taxon>Discoba</taxon>
        <taxon>Euglenozoa</taxon>
        <taxon>Kinetoplastea</taxon>
        <taxon>Metakinetoplastina</taxon>
        <taxon>Trypanosomatida</taxon>
        <taxon>Trypanosomatidae</taxon>
        <taxon>Trypanosoma</taxon>
        <taxon>Nannomonas</taxon>
    </lineage>
</organism>
<feature type="region of interest" description="Disordered" evidence="9">
    <location>
        <begin position="1"/>
        <end position="26"/>
    </location>
</feature>
<keyword evidence="7 10" id="KW-0472">Membrane</keyword>
<dbReference type="EMBL" id="HE575316">
    <property type="protein sequence ID" value="CCC89809.1"/>
    <property type="molecule type" value="Genomic_DNA"/>
</dbReference>
<dbReference type="GO" id="GO:0000139">
    <property type="term" value="C:Golgi membrane"/>
    <property type="evidence" value="ECO:0007669"/>
    <property type="project" value="UniProtKB-SubCell"/>
</dbReference>
<feature type="transmembrane region" description="Helical" evidence="10">
    <location>
        <begin position="96"/>
        <end position="116"/>
    </location>
</feature>
<evidence type="ECO:0000256" key="5">
    <source>
        <dbReference type="ARBA" id="ARBA00022989"/>
    </source>
</evidence>
<evidence type="ECO:0000256" key="2">
    <source>
        <dbReference type="ARBA" id="ARBA00022448"/>
    </source>
</evidence>
<keyword evidence="2" id="KW-0813">Transport</keyword>
<proteinExistence type="predicted"/>
<dbReference type="PANTHER" id="PTHR12791">
    <property type="entry name" value="GOLGI SNARE BET1-RELATED"/>
    <property type="match status" value="1"/>
</dbReference>
<evidence type="ECO:0000256" key="10">
    <source>
        <dbReference type="SAM" id="Phobius"/>
    </source>
</evidence>
<evidence type="ECO:0000256" key="3">
    <source>
        <dbReference type="ARBA" id="ARBA00022692"/>
    </source>
</evidence>
<name>G0UKA4_TRYCI</name>
<dbReference type="VEuPathDB" id="TriTrypDB:TcIL3000_3_2410"/>
<dbReference type="CDD" id="cd15853">
    <property type="entry name" value="SNARE_Bet1"/>
    <property type="match status" value="1"/>
</dbReference>
<keyword evidence="4" id="KW-0653">Protein transport</keyword>
<evidence type="ECO:0000256" key="4">
    <source>
        <dbReference type="ARBA" id="ARBA00022927"/>
    </source>
</evidence>
<accession>G0UKA4</accession>
<comment type="subcellular location">
    <subcellularLocation>
        <location evidence="8">Endomembrane system</location>
        <topology evidence="8">Single-pass type IV membrane protein</topology>
    </subcellularLocation>
    <subcellularLocation>
        <location evidence="1">Golgi apparatus membrane</location>
    </subcellularLocation>
</comment>
<evidence type="ECO:0000256" key="9">
    <source>
        <dbReference type="SAM" id="MobiDB-lite"/>
    </source>
</evidence>
<sequence>MQPQSSLFRMRARAHEDTSPSGGSVLSEDAAAENEQIMSALLDDVRSVKRNFTSIGVEVRRHNSLLDSLQATFGRTHARLNRTLRQLGVPELTSAWHMWVLFVFVFVFFVLVYVMLKTR</sequence>
<evidence type="ECO:0000256" key="6">
    <source>
        <dbReference type="ARBA" id="ARBA00023034"/>
    </source>
</evidence>
<keyword evidence="3 10" id="KW-0812">Transmembrane</keyword>
<evidence type="ECO:0000256" key="1">
    <source>
        <dbReference type="ARBA" id="ARBA00004394"/>
    </source>
</evidence>
<evidence type="ECO:0000256" key="7">
    <source>
        <dbReference type="ARBA" id="ARBA00023136"/>
    </source>
</evidence>
<keyword evidence="5 10" id="KW-1133">Transmembrane helix</keyword>
<keyword evidence="6" id="KW-0333">Golgi apparatus</keyword>
<evidence type="ECO:0000313" key="11">
    <source>
        <dbReference type="EMBL" id="CCC89809.1"/>
    </source>
</evidence>
<protein>
    <submittedName>
        <fullName evidence="11">Putative Golgi vesicular membrane trafficking protein</fullName>
    </submittedName>
</protein>
<dbReference type="AlphaFoldDB" id="G0UKA4"/>
<dbReference type="GO" id="GO:0015031">
    <property type="term" value="P:protein transport"/>
    <property type="evidence" value="ECO:0007669"/>
    <property type="project" value="UniProtKB-KW"/>
</dbReference>
<evidence type="ECO:0000256" key="8">
    <source>
        <dbReference type="ARBA" id="ARBA00046280"/>
    </source>
</evidence>
<gene>
    <name evidence="11" type="ORF">TCIL3000_3_2410</name>
</gene>
<reference evidence="11" key="1">
    <citation type="journal article" date="2012" name="Proc. Natl. Acad. Sci. U.S.A.">
        <title>Antigenic diversity is generated by distinct evolutionary mechanisms in African trypanosome species.</title>
        <authorList>
            <person name="Jackson A.P."/>
            <person name="Berry A."/>
            <person name="Aslett M."/>
            <person name="Allison H.C."/>
            <person name="Burton P."/>
            <person name="Vavrova-Anderson J."/>
            <person name="Brown R."/>
            <person name="Browne H."/>
            <person name="Corton N."/>
            <person name="Hauser H."/>
            <person name="Gamble J."/>
            <person name="Gilderthorp R."/>
            <person name="Marcello L."/>
            <person name="McQuillan J."/>
            <person name="Otto T.D."/>
            <person name="Quail M.A."/>
            <person name="Sanders M.J."/>
            <person name="van Tonder A."/>
            <person name="Ginger M.L."/>
            <person name="Field M.C."/>
            <person name="Barry J.D."/>
            <person name="Hertz-Fowler C."/>
            <person name="Berriman M."/>
        </authorList>
    </citation>
    <scope>NUCLEOTIDE SEQUENCE</scope>
    <source>
        <strain evidence="11">IL3000</strain>
    </source>
</reference>